<evidence type="ECO:0000256" key="4">
    <source>
        <dbReference type="ARBA" id="ARBA00022989"/>
    </source>
</evidence>
<feature type="transmembrane region" description="Helical" evidence="7">
    <location>
        <begin position="288"/>
        <end position="314"/>
    </location>
</feature>
<dbReference type="Pfam" id="PF02687">
    <property type="entry name" value="FtsX"/>
    <property type="match status" value="1"/>
</dbReference>
<protein>
    <recommendedName>
        <fullName evidence="11">ABC3 transporter permease protein domain-containing protein</fullName>
    </recommendedName>
</protein>
<evidence type="ECO:0000256" key="6">
    <source>
        <dbReference type="ARBA" id="ARBA00038076"/>
    </source>
</evidence>
<proteinExistence type="inferred from homology"/>
<dbReference type="Pfam" id="PF12704">
    <property type="entry name" value="MacB_PCD"/>
    <property type="match status" value="1"/>
</dbReference>
<sequence>MSIFDAINFAFRSIISTPLRSGLTALGVIVGVTSVIVLVSLGQGIKKQVEDEITALGTNLLFITASSEDSTTGVQGARNSGLSLTLSDAEKLISSNISGVRNIAPQIDFPAQLIAGNYNVEATVFGTTPEYIDVISTETLSGEFITQKDVDTKALRMVLGSEIAKTLFPDQEAIGKIVRLSLFNRFDFRFLVTGVMKPKGGKDDDDFSVFIPVSTMQNRIGFLRNPTGDVNVFRIIVRSEDDVEKELVSNKISENLKLIHNVDKPDFEITSMDQLLEASNQVTGALTLFLGSIAGISLLVGAIGVGNIMLVSVTERTREIGTLRSIGATKFDIRLQFVTEALTICLLGGILGIIIG</sequence>
<dbReference type="EMBL" id="UINC01034905">
    <property type="protein sequence ID" value="SVB26466.1"/>
    <property type="molecule type" value="Genomic_DNA"/>
</dbReference>
<evidence type="ECO:0000259" key="9">
    <source>
        <dbReference type="Pfam" id="PF12704"/>
    </source>
</evidence>
<feature type="domain" description="ABC3 transporter permease C-terminal" evidence="8">
    <location>
        <begin position="292"/>
        <end position="356"/>
    </location>
</feature>
<gene>
    <name evidence="10" type="ORF">METZ01_LOCUS179320</name>
</gene>
<feature type="transmembrane region" description="Helical" evidence="7">
    <location>
        <begin position="335"/>
        <end position="355"/>
    </location>
</feature>
<keyword evidence="3 7" id="KW-0812">Transmembrane</keyword>
<dbReference type="GO" id="GO:0022857">
    <property type="term" value="F:transmembrane transporter activity"/>
    <property type="evidence" value="ECO:0007669"/>
    <property type="project" value="TreeGrafter"/>
</dbReference>
<feature type="domain" description="MacB-like periplasmic core" evidence="9">
    <location>
        <begin position="21"/>
        <end position="253"/>
    </location>
</feature>
<dbReference type="InterPro" id="IPR025857">
    <property type="entry name" value="MacB_PCD"/>
</dbReference>
<dbReference type="GO" id="GO:0005886">
    <property type="term" value="C:plasma membrane"/>
    <property type="evidence" value="ECO:0007669"/>
    <property type="project" value="UniProtKB-SubCell"/>
</dbReference>
<organism evidence="10">
    <name type="scientific">marine metagenome</name>
    <dbReference type="NCBI Taxonomy" id="408172"/>
    <lineage>
        <taxon>unclassified sequences</taxon>
        <taxon>metagenomes</taxon>
        <taxon>ecological metagenomes</taxon>
    </lineage>
</organism>
<dbReference type="InterPro" id="IPR050250">
    <property type="entry name" value="Macrolide_Exporter_MacB"/>
</dbReference>
<name>A0A382CK04_9ZZZZ</name>
<reference evidence="10" key="1">
    <citation type="submission" date="2018-05" db="EMBL/GenBank/DDBJ databases">
        <authorList>
            <person name="Lanie J.A."/>
            <person name="Ng W.-L."/>
            <person name="Kazmierczak K.M."/>
            <person name="Andrzejewski T.M."/>
            <person name="Davidsen T.M."/>
            <person name="Wayne K.J."/>
            <person name="Tettelin H."/>
            <person name="Glass J.I."/>
            <person name="Rusch D."/>
            <person name="Podicherti R."/>
            <person name="Tsui H.-C.T."/>
            <person name="Winkler M.E."/>
        </authorList>
    </citation>
    <scope>NUCLEOTIDE SEQUENCE</scope>
</reference>
<dbReference type="AlphaFoldDB" id="A0A382CK04"/>
<dbReference type="InterPro" id="IPR003838">
    <property type="entry name" value="ABC3_permease_C"/>
</dbReference>
<evidence type="ECO:0000313" key="10">
    <source>
        <dbReference type="EMBL" id="SVB26466.1"/>
    </source>
</evidence>
<comment type="subcellular location">
    <subcellularLocation>
        <location evidence="1">Cell membrane</location>
        <topology evidence="1">Multi-pass membrane protein</topology>
    </subcellularLocation>
</comment>
<dbReference type="PANTHER" id="PTHR30572">
    <property type="entry name" value="MEMBRANE COMPONENT OF TRANSPORTER-RELATED"/>
    <property type="match status" value="1"/>
</dbReference>
<accession>A0A382CK04</accession>
<evidence type="ECO:0000256" key="2">
    <source>
        <dbReference type="ARBA" id="ARBA00022475"/>
    </source>
</evidence>
<keyword evidence="4 7" id="KW-1133">Transmembrane helix</keyword>
<keyword evidence="2" id="KW-1003">Cell membrane</keyword>
<evidence type="ECO:0000256" key="1">
    <source>
        <dbReference type="ARBA" id="ARBA00004651"/>
    </source>
</evidence>
<comment type="similarity">
    <text evidence="6">Belongs to the ABC-4 integral membrane protein family.</text>
</comment>
<evidence type="ECO:0008006" key="11">
    <source>
        <dbReference type="Google" id="ProtNLM"/>
    </source>
</evidence>
<evidence type="ECO:0000256" key="5">
    <source>
        <dbReference type="ARBA" id="ARBA00023136"/>
    </source>
</evidence>
<feature type="transmembrane region" description="Helical" evidence="7">
    <location>
        <begin position="21"/>
        <end position="41"/>
    </location>
</feature>
<evidence type="ECO:0000256" key="3">
    <source>
        <dbReference type="ARBA" id="ARBA00022692"/>
    </source>
</evidence>
<dbReference type="PANTHER" id="PTHR30572:SF4">
    <property type="entry name" value="ABC TRANSPORTER PERMEASE YTRF"/>
    <property type="match status" value="1"/>
</dbReference>
<feature type="non-terminal residue" evidence="10">
    <location>
        <position position="356"/>
    </location>
</feature>
<evidence type="ECO:0000256" key="7">
    <source>
        <dbReference type="SAM" id="Phobius"/>
    </source>
</evidence>
<keyword evidence="5 7" id="KW-0472">Membrane</keyword>
<evidence type="ECO:0000259" key="8">
    <source>
        <dbReference type="Pfam" id="PF02687"/>
    </source>
</evidence>